<dbReference type="Gene3D" id="3.90.1200.10">
    <property type="match status" value="1"/>
</dbReference>
<dbReference type="KEGG" id="gji:H1R19_05815"/>
<dbReference type="PANTHER" id="PTHR21310">
    <property type="entry name" value="AMINOGLYCOSIDE PHOSPHOTRANSFERASE-RELATED-RELATED"/>
    <property type="match status" value="1"/>
</dbReference>
<evidence type="ECO:0000313" key="3">
    <source>
        <dbReference type="Proteomes" id="UP000515663"/>
    </source>
</evidence>
<dbReference type="Pfam" id="PF01636">
    <property type="entry name" value="APH"/>
    <property type="match status" value="1"/>
</dbReference>
<reference evidence="3" key="1">
    <citation type="submission" date="2020-07" db="EMBL/GenBank/DDBJ databases">
        <title>novel species isolated from the respiratory tract of Marmot.</title>
        <authorList>
            <person name="Zhang G."/>
        </authorList>
    </citation>
    <scope>NUCLEOTIDE SEQUENCE [LARGE SCALE GENOMIC DNA]</scope>
    <source>
        <strain evidence="3">686</strain>
    </source>
</reference>
<accession>A0A7D7LY55</accession>
<keyword evidence="3" id="KW-1185">Reference proteome</keyword>
<dbReference type="AlphaFoldDB" id="A0A7D7LY55"/>
<evidence type="ECO:0000259" key="1">
    <source>
        <dbReference type="Pfam" id="PF01636"/>
    </source>
</evidence>
<organism evidence="2 3">
    <name type="scientific">Gordonia jinghuaiqii</name>
    <dbReference type="NCBI Taxonomy" id="2758710"/>
    <lineage>
        <taxon>Bacteria</taxon>
        <taxon>Bacillati</taxon>
        <taxon>Actinomycetota</taxon>
        <taxon>Actinomycetes</taxon>
        <taxon>Mycobacteriales</taxon>
        <taxon>Gordoniaceae</taxon>
        <taxon>Gordonia</taxon>
    </lineage>
</organism>
<dbReference type="GO" id="GO:0016740">
    <property type="term" value="F:transferase activity"/>
    <property type="evidence" value="ECO:0007669"/>
    <property type="project" value="UniProtKB-KW"/>
</dbReference>
<keyword evidence="2" id="KW-0808">Transferase</keyword>
<sequence length="471" mass="50344">MSISERAVDPDCTADELVTVRAVREAIHAEIAAGAGAAETILASAVPLFHRALEEDLRPERRVAHRTRVAEALSAFGFDPDAGADPYCGVVERVASIATDPASSAVRMLLESLVAADLPGAGRTIEADGPAAGESEGNSLGEELTSAIRPDAVRTYLAARLGRDVRVRSVKQLAGGLSKKTTLLTIDGDAAAPEEIVLRQVAPGRDAHTLIDEFAVVGHVFGHGVAVPEPLWLEPQDNALGGPFFATRRARGANVGDVFGPDPGTTPKAAEALARELGNLHALAIDGAVPTPVPPMATRGEILDAIDEQRRLVRGVERAIGIDAAPLGSLLFEWLAANAPTGVETPVLLHGDPGFHNILLDGEELTAMLDWERARIGDPAQDLAYVRPAVENIFEWEDFLRIYCEAGGRRPTDQQLAYYAVWHDAWRFVGSYRGLGRLVSEPRTLLDALLGLDYAPRYLRGGLEKAFEVAL</sequence>
<name>A0A7D7LY55_9ACTN</name>
<proteinExistence type="predicted"/>
<evidence type="ECO:0000313" key="2">
    <source>
        <dbReference type="EMBL" id="QMT02658.1"/>
    </source>
</evidence>
<dbReference type="InterPro" id="IPR041726">
    <property type="entry name" value="ACAD10_11_N"/>
</dbReference>
<dbReference type="PANTHER" id="PTHR21310:SF57">
    <property type="entry name" value="BLR2944 PROTEIN"/>
    <property type="match status" value="1"/>
</dbReference>
<dbReference type="InterPro" id="IPR002575">
    <property type="entry name" value="Aminoglycoside_PTrfase"/>
</dbReference>
<dbReference type="CDD" id="cd05154">
    <property type="entry name" value="ACAD10_11_N-like"/>
    <property type="match status" value="1"/>
</dbReference>
<dbReference type="RefSeq" id="WP_219850839.1">
    <property type="nucleotide sequence ID" value="NZ_CP059491.1"/>
</dbReference>
<dbReference type="InterPro" id="IPR051678">
    <property type="entry name" value="AGP_Transferase"/>
</dbReference>
<dbReference type="Gene3D" id="3.30.200.20">
    <property type="entry name" value="Phosphorylase Kinase, domain 1"/>
    <property type="match status" value="1"/>
</dbReference>
<dbReference type="InterPro" id="IPR011009">
    <property type="entry name" value="Kinase-like_dom_sf"/>
</dbReference>
<feature type="domain" description="Aminoglycoside phosphotransferase" evidence="1">
    <location>
        <begin position="170"/>
        <end position="411"/>
    </location>
</feature>
<gene>
    <name evidence="2" type="ORF">H1R19_05815</name>
</gene>
<dbReference type="Proteomes" id="UP000515663">
    <property type="component" value="Chromosome"/>
</dbReference>
<dbReference type="SUPFAM" id="SSF56112">
    <property type="entry name" value="Protein kinase-like (PK-like)"/>
    <property type="match status" value="1"/>
</dbReference>
<dbReference type="EMBL" id="CP059491">
    <property type="protein sequence ID" value="QMT02658.1"/>
    <property type="molecule type" value="Genomic_DNA"/>
</dbReference>
<protein>
    <submittedName>
        <fullName evidence="2">Phosphotransferase family protein</fullName>
    </submittedName>
</protein>